<feature type="signal peptide" evidence="2">
    <location>
        <begin position="1"/>
        <end position="21"/>
    </location>
</feature>
<evidence type="ECO:0000256" key="1">
    <source>
        <dbReference type="SAM" id="MobiDB-lite"/>
    </source>
</evidence>
<dbReference type="Gene3D" id="3.40.50.1820">
    <property type="entry name" value="alpha/beta hydrolase"/>
    <property type="match status" value="1"/>
</dbReference>
<dbReference type="AlphaFoldDB" id="A0A2S9YHJ8"/>
<dbReference type="RefSeq" id="WP_181234103.1">
    <property type="nucleotide sequence ID" value="NZ_PVNL01000102.1"/>
</dbReference>
<accession>A0A2S9YHJ8</accession>
<evidence type="ECO:0000313" key="3">
    <source>
        <dbReference type="EMBL" id="PRQ04595.1"/>
    </source>
</evidence>
<feature type="chain" id="PRO_5015512088" description="Bacterial virulence factor lipase N-terminal domain-containing protein" evidence="2">
    <location>
        <begin position="22"/>
        <end position="668"/>
    </location>
</feature>
<organism evidence="3 4">
    <name type="scientific">Enhygromyxa salina</name>
    <dbReference type="NCBI Taxonomy" id="215803"/>
    <lineage>
        <taxon>Bacteria</taxon>
        <taxon>Pseudomonadati</taxon>
        <taxon>Myxococcota</taxon>
        <taxon>Polyangia</taxon>
        <taxon>Nannocystales</taxon>
        <taxon>Nannocystaceae</taxon>
        <taxon>Enhygromyxa</taxon>
    </lineage>
</organism>
<name>A0A2S9YHJ8_9BACT</name>
<comment type="caution">
    <text evidence="3">The sequence shown here is derived from an EMBL/GenBank/DDBJ whole genome shotgun (WGS) entry which is preliminary data.</text>
</comment>
<dbReference type="Proteomes" id="UP000238823">
    <property type="component" value="Unassembled WGS sequence"/>
</dbReference>
<sequence length="668" mass="71392">MTSPVLPRTLLLASSLTLLLACTDDEIADTSDTGTETGGTTGDGDGDGDSTEVDPDVAWPTLDCDPLLPDYCGFPYPNNVFSIDDPDSPTGRRLAFSGALVPESNGYQPDPDAWVDSDGFSPASTLLAYFPGVSLQGLPTPITIEASLADDSPTIVLNADTGARVPHWAELDMSHGDDGRRAFMIRPAVRLDPNSRYIVAIRGLVDQGGTPIQASPGFAALRDISPSDDETIEARRGLYADIFLRLGDAGIGRADLQLAWDFTTASDANITDRMVHVRDEGLAMFDAGPQFNIVKIDVDPSPGIAMRVTGDLLVPLYLDEPGPAGRFTFGADGLPEPNTTTEYPFMVLIPTSAFSEPAGLVQFGHGLFGSYEDVDDSLLRDLATDYNFVVFATTWLGLSNEDLGQIASVLQTGRVDDFVTIVDRLGQGAFNGLAAMRMMRESFADAPELVGPGMEPLLIDTDRSYFFGASLGGIMGSTYMALTTDVERGVLAVPGQPYGLLLDRSEAFTPLATLTNGAYGDKLDMRIAFELIQILWDRSEPTGFSRHVISDPLPGTGPHEVLMLGAIGDHLVTNFGTHLMARELGIPQVNPANRPLFGIDQVEQPYSGSAFIEYDFGLPPIPLANVPMTEGSDPHGALANVPNAILTVEQFLRTGVVESFCNGVCDPS</sequence>
<dbReference type="InterPro" id="IPR029058">
    <property type="entry name" value="AB_hydrolase_fold"/>
</dbReference>
<gene>
    <name evidence="3" type="ORF">ENSA7_50860</name>
</gene>
<feature type="region of interest" description="Disordered" evidence="1">
    <location>
        <begin position="28"/>
        <end position="58"/>
    </location>
</feature>
<feature type="compositionally biased region" description="Acidic residues" evidence="1">
    <location>
        <begin position="44"/>
        <end position="55"/>
    </location>
</feature>
<keyword evidence="2" id="KW-0732">Signal</keyword>
<evidence type="ECO:0008006" key="5">
    <source>
        <dbReference type="Google" id="ProtNLM"/>
    </source>
</evidence>
<evidence type="ECO:0000256" key="2">
    <source>
        <dbReference type="SAM" id="SignalP"/>
    </source>
</evidence>
<dbReference type="SUPFAM" id="SSF53474">
    <property type="entry name" value="alpha/beta-Hydrolases"/>
    <property type="match status" value="1"/>
</dbReference>
<dbReference type="EMBL" id="PVNL01000102">
    <property type="protein sequence ID" value="PRQ04595.1"/>
    <property type="molecule type" value="Genomic_DNA"/>
</dbReference>
<evidence type="ECO:0000313" key="4">
    <source>
        <dbReference type="Proteomes" id="UP000238823"/>
    </source>
</evidence>
<proteinExistence type="predicted"/>
<protein>
    <recommendedName>
        <fullName evidence="5">Bacterial virulence factor lipase N-terminal domain-containing protein</fullName>
    </recommendedName>
</protein>
<reference evidence="3 4" key="1">
    <citation type="submission" date="2018-03" db="EMBL/GenBank/DDBJ databases">
        <title>Draft Genome Sequences of the Obligatory Marine Myxobacteria Enhygromyxa salina SWB007.</title>
        <authorList>
            <person name="Poehlein A."/>
            <person name="Moghaddam J.A."/>
            <person name="Harms H."/>
            <person name="Alanjari M."/>
            <person name="Koenig G.M."/>
            <person name="Daniel R."/>
            <person name="Schaeberle T.F."/>
        </authorList>
    </citation>
    <scope>NUCLEOTIDE SEQUENCE [LARGE SCALE GENOMIC DNA]</scope>
    <source>
        <strain evidence="3 4">SWB007</strain>
    </source>
</reference>